<evidence type="ECO:0000313" key="2">
    <source>
        <dbReference type="Proteomes" id="UP000006906"/>
    </source>
</evidence>
<dbReference type="RefSeq" id="XP_042914567.1">
    <property type="nucleotide sequence ID" value="XM_043072108.1"/>
</dbReference>
<accession>A0A2K3CPS0</accession>
<dbReference type="Proteomes" id="UP000006906">
    <property type="component" value="Chromosome 17"/>
</dbReference>
<dbReference type="Gramene" id="PNW70263">
    <property type="protein sequence ID" value="PNW70263"/>
    <property type="gene ID" value="CHLRE_17g712550v5"/>
</dbReference>
<dbReference type="InParanoid" id="A0A2K3CPS0"/>
<dbReference type="EMBL" id="CM008978">
    <property type="protein sequence ID" value="PNW70263.1"/>
    <property type="molecule type" value="Genomic_DNA"/>
</dbReference>
<organism evidence="1 2">
    <name type="scientific">Chlamydomonas reinhardtii</name>
    <name type="common">Chlamydomonas smithii</name>
    <dbReference type="NCBI Taxonomy" id="3055"/>
    <lineage>
        <taxon>Eukaryota</taxon>
        <taxon>Viridiplantae</taxon>
        <taxon>Chlorophyta</taxon>
        <taxon>core chlorophytes</taxon>
        <taxon>Chlorophyceae</taxon>
        <taxon>CS clade</taxon>
        <taxon>Chlamydomonadales</taxon>
        <taxon>Chlamydomonadaceae</taxon>
        <taxon>Chlamydomonas</taxon>
    </lineage>
</organism>
<dbReference type="GeneID" id="66056969"/>
<name>A0A2K3CPS0_CHLRE</name>
<reference evidence="1 2" key="1">
    <citation type="journal article" date="2007" name="Science">
        <title>The Chlamydomonas genome reveals the evolution of key animal and plant functions.</title>
        <authorList>
            <person name="Merchant S.S."/>
            <person name="Prochnik S.E."/>
            <person name="Vallon O."/>
            <person name="Harris E.H."/>
            <person name="Karpowicz S.J."/>
            <person name="Witman G.B."/>
            <person name="Terry A."/>
            <person name="Salamov A."/>
            <person name="Fritz-Laylin L.K."/>
            <person name="Marechal-Drouard L."/>
            <person name="Marshall W.F."/>
            <person name="Qu L.H."/>
            <person name="Nelson D.R."/>
            <person name="Sanderfoot A.A."/>
            <person name="Spalding M.H."/>
            <person name="Kapitonov V.V."/>
            <person name="Ren Q."/>
            <person name="Ferris P."/>
            <person name="Lindquist E."/>
            <person name="Shapiro H."/>
            <person name="Lucas S.M."/>
            <person name="Grimwood J."/>
            <person name="Schmutz J."/>
            <person name="Cardol P."/>
            <person name="Cerutti H."/>
            <person name="Chanfreau G."/>
            <person name="Chen C.L."/>
            <person name="Cognat V."/>
            <person name="Croft M.T."/>
            <person name="Dent R."/>
            <person name="Dutcher S."/>
            <person name="Fernandez E."/>
            <person name="Fukuzawa H."/>
            <person name="Gonzalez-Ballester D."/>
            <person name="Gonzalez-Halphen D."/>
            <person name="Hallmann A."/>
            <person name="Hanikenne M."/>
            <person name="Hippler M."/>
            <person name="Inwood W."/>
            <person name="Jabbari K."/>
            <person name="Kalanon M."/>
            <person name="Kuras R."/>
            <person name="Lefebvre P.A."/>
            <person name="Lemaire S.D."/>
            <person name="Lobanov A.V."/>
            <person name="Lohr M."/>
            <person name="Manuell A."/>
            <person name="Meier I."/>
            <person name="Mets L."/>
            <person name="Mittag M."/>
            <person name="Mittelmeier T."/>
            <person name="Moroney J.V."/>
            <person name="Moseley J."/>
            <person name="Napoli C."/>
            <person name="Nedelcu A.M."/>
            <person name="Niyogi K."/>
            <person name="Novoselov S.V."/>
            <person name="Paulsen I.T."/>
            <person name="Pazour G."/>
            <person name="Purton S."/>
            <person name="Ral J.P."/>
            <person name="Riano-Pachon D.M."/>
            <person name="Riekhof W."/>
            <person name="Rymarquis L."/>
            <person name="Schroda M."/>
            <person name="Stern D."/>
            <person name="Umen J."/>
            <person name="Willows R."/>
            <person name="Wilson N."/>
            <person name="Zimmer S.L."/>
            <person name="Allmer J."/>
            <person name="Balk J."/>
            <person name="Bisova K."/>
            <person name="Chen C.J."/>
            <person name="Elias M."/>
            <person name="Gendler K."/>
            <person name="Hauser C."/>
            <person name="Lamb M.R."/>
            <person name="Ledford H."/>
            <person name="Long J.C."/>
            <person name="Minagawa J."/>
            <person name="Page M.D."/>
            <person name="Pan J."/>
            <person name="Pootakham W."/>
            <person name="Roje S."/>
            <person name="Rose A."/>
            <person name="Stahlberg E."/>
            <person name="Terauchi A.M."/>
            <person name="Yang P."/>
            <person name="Ball S."/>
            <person name="Bowler C."/>
            <person name="Dieckmann C.L."/>
            <person name="Gladyshev V.N."/>
            <person name="Green P."/>
            <person name="Jorgensen R."/>
            <person name="Mayfield S."/>
            <person name="Mueller-Roeber B."/>
            <person name="Rajamani S."/>
            <person name="Sayre R.T."/>
            <person name="Brokstein P."/>
            <person name="Dubchak I."/>
            <person name="Goodstein D."/>
            <person name="Hornick L."/>
            <person name="Huang Y.W."/>
            <person name="Jhaveri J."/>
            <person name="Luo Y."/>
            <person name="Martinez D."/>
            <person name="Ngau W.C."/>
            <person name="Otillar B."/>
            <person name="Poliakov A."/>
            <person name="Porter A."/>
            <person name="Szajkowski L."/>
            <person name="Werner G."/>
            <person name="Zhou K."/>
            <person name="Grigoriev I.V."/>
            <person name="Rokhsar D.S."/>
            <person name="Grossman A.R."/>
        </authorList>
    </citation>
    <scope>NUCLEOTIDE SEQUENCE [LARGE SCALE GENOMIC DNA]</scope>
    <source>
        <strain evidence="2">CC-503</strain>
    </source>
</reference>
<dbReference type="KEGG" id="cre:CHLRE_17g712550v5"/>
<protein>
    <submittedName>
        <fullName evidence="1">Uncharacterized protein</fullName>
    </submittedName>
</protein>
<proteinExistence type="predicted"/>
<evidence type="ECO:0000313" key="1">
    <source>
        <dbReference type="EMBL" id="PNW70263.1"/>
    </source>
</evidence>
<dbReference type="AlphaFoldDB" id="A0A2K3CPS0"/>
<gene>
    <name evidence="1" type="ORF">CHLRE_17g712550v5</name>
</gene>
<sequence>MTSRMSALAAEIGPNASNATAQPFKFQTNQPQVACVSLSGNAANPFDDASGHRFILVYSLGRVRLLQAFQGLSTMREFEKKSGARFTWVGEVAFRAWWGQLCDRASGSRSASWVDLIGVPFADRASESAYVAAPMML</sequence>
<keyword evidence="2" id="KW-1185">Reference proteome</keyword>